<organism evidence="1 2">
    <name type="scientific">Candidatus Yonathbacteria bacterium RIFCSPHIGHO2_02_FULL_44_14</name>
    <dbReference type="NCBI Taxonomy" id="1802724"/>
    <lineage>
        <taxon>Bacteria</taxon>
        <taxon>Candidatus Yonathiibacteriota</taxon>
    </lineage>
</organism>
<dbReference type="EMBL" id="MHUT01000018">
    <property type="protein sequence ID" value="OHA80526.1"/>
    <property type="molecule type" value="Genomic_DNA"/>
</dbReference>
<comment type="caution">
    <text evidence="1">The sequence shown here is derived from an EMBL/GenBank/DDBJ whole genome shotgun (WGS) entry which is preliminary data.</text>
</comment>
<protein>
    <recommendedName>
        <fullName evidence="3">Type 4 fimbrial biogenesis protein PilX N-terminal domain-containing protein</fullName>
    </recommendedName>
</protein>
<evidence type="ECO:0000313" key="2">
    <source>
        <dbReference type="Proteomes" id="UP000179118"/>
    </source>
</evidence>
<accession>A0A1G2S642</accession>
<name>A0A1G2S642_9BACT</name>
<reference evidence="1 2" key="1">
    <citation type="journal article" date="2016" name="Nat. Commun.">
        <title>Thousands of microbial genomes shed light on interconnected biogeochemical processes in an aquifer system.</title>
        <authorList>
            <person name="Anantharaman K."/>
            <person name="Brown C.T."/>
            <person name="Hug L.A."/>
            <person name="Sharon I."/>
            <person name="Castelle C.J."/>
            <person name="Probst A.J."/>
            <person name="Thomas B.C."/>
            <person name="Singh A."/>
            <person name="Wilkins M.J."/>
            <person name="Karaoz U."/>
            <person name="Brodie E.L."/>
            <person name="Williams K.H."/>
            <person name="Hubbard S.S."/>
            <person name="Banfield J.F."/>
        </authorList>
    </citation>
    <scope>NUCLEOTIDE SEQUENCE [LARGE SCALE GENOMIC DNA]</scope>
</reference>
<proteinExistence type="predicted"/>
<evidence type="ECO:0008006" key="3">
    <source>
        <dbReference type="Google" id="ProtNLM"/>
    </source>
</evidence>
<dbReference type="AlphaFoldDB" id="A0A1G2S642"/>
<sequence length="147" mass="15855">MITKTNTANRGVALLISVLVASVALAVGMGVYNRTYKELLFASFWRQAQVAFSAADTGLECAMYWDLHPAANYTCFGNIAASWPIVVVGTPQTISMDVYGGCVRVEIAKNAAYPFTTINARGYNVSCSAVTSGTNPRIVERGLRVDY</sequence>
<gene>
    <name evidence="1" type="ORF">A3D51_00390</name>
</gene>
<evidence type="ECO:0000313" key="1">
    <source>
        <dbReference type="EMBL" id="OHA80526.1"/>
    </source>
</evidence>
<dbReference type="Proteomes" id="UP000179118">
    <property type="component" value="Unassembled WGS sequence"/>
</dbReference>